<dbReference type="GO" id="GO:0097176">
    <property type="term" value="P:epoxide metabolic process"/>
    <property type="evidence" value="ECO:0007669"/>
    <property type="project" value="TreeGrafter"/>
</dbReference>
<dbReference type="AlphaFoldDB" id="A0A5J6L6P3"/>
<evidence type="ECO:0000259" key="5">
    <source>
        <dbReference type="Pfam" id="PF06441"/>
    </source>
</evidence>
<dbReference type="EMBL" id="CP044232">
    <property type="protein sequence ID" value="QEW04183.1"/>
    <property type="molecule type" value="Genomic_DNA"/>
</dbReference>
<dbReference type="GO" id="GO:0004301">
    <property type="term" value="F:epoxide hydrolase activity"/>
    <property type="evidence" value="ECO:0007669"/>
    <property type="project" value="TreeGrafter"/>
</dbReference>
<dbReference type="KEGG" id="mlz:F6J85_14530"/>
<feature type="active site" description="Nucleophile" evidence="4">
    <location>
        <position position="179"/>
    </location>
</feature>
<dbReference type="InterPro" id="IPR000639">
    <property type="entry name" value="Epox_hydrolase-like"/>
</dbReference>
<evidence type="ECO:0000256" key="3">
    <source>
        <dbReference type="ARBA" id="ARBA00022801"/>
    </source>
</evidence>
<evidence type="ECO:0000256" key="1">
    <source>
        <dbReference type="ARBA" id="ARBA00010088"/>
    </source>
</evidence>
<keyword evidence="3 6" id="KW-0378">Hydrolase</keyword>
<keyword evidence="7" id="KW-1185">Reference proteome</keyword>
<dbReference type="PIRSF" id="PIRSF001112">
    <property type="entry name" value="Epoxide_hydrolase"/>
    <property type="match status" value="1"/>
</dbReference>
<dbReference type="InterPro" id="IPR029058">
    <property type="entry name" value="AB_hydrolase_fold"/>
</dbReference>
<feature type="domain" description="Epoxide hydrolase N-terminal" evidence="5">
    <location>
        <begin position="6"/>
        <end position="110"/>
    </location>
</feature>
<dbReference type="PANTHER" id="PTHR21661">
    <property type="entry name" value="EPOXIDE HYDROLASE 1-RELATED"/>
    <property type="match status" value="1"/>
</dbReference>
<dbReference type="InterPro" id="IPR016292">
    <property type="entry name" value="Epoxide_hydrolase"/>
</dbReference>
<keyword evidence="2" id="KW-0058">Aromatic hydrocarbons catabolism</keyword>
<proteinExistence type="inferred from homology"/>
<comment type="similarity">
    <text evidence="1">Belongs to the peptidase S33 family.</text>
</comment>
<evidence type="ECO:0000313" key="6">
    <source>
        <dbReference type="EMBL" id="QEW04183.1"/>
    </source>
</evidence>
<evidence type="ECO:0000256" key="4">
    <source>
        <dbReference type="PIRSR" id="PIRSR001112-1"/>
    </source>
</evidence>
<dbReference type="Pfam" id="PF06441">
    <property type="entry name" value="EHN"/>
    <property type="match status" value="1"/>
</dbReference>
<evidence type="ECO:0000313" key="7">
    <source>
        <dbReference type="Proteomes" id="UP000325516"/>
    </source>
</evidence>
<protein>
    <submittedName>
        <fullName evidence="6">Epoxide hydrolase 1</fullName>
    </submittedName>
</protein>
<dbReference type="RefSeq" id="WP_150926087.1">
    <property type="nucleotide sequence ID" value="NZ_CP044232.1"/>
</dbReference>
<dbReference type="PRINTS" id="PR00412">
    <property type="entry name" value="EPOXHYDRLASE"/>
</dbReference>
<organism evidence="6 7">
    <name type="scientific">Microbacterium lushaniae</name>
    <dbReference type="NCBI Taxonomy" id="2614639"/>
    <lineage>
        <taxon>Bacteria</taxon>
        <taxon>Bacillati</taxon>
        <taxon>Actinomycetota</taxon>
        <taxon>Actinomycetes</taxon>
        <taxon>Micrococcales</taxon>
        <taxon>Microbacteriaceae</taxon>
        <taxon>Microbacterium</taxon>
    </lineage>
</organism>
<gene>
    <name evidence="6" type="ORF">F6J85_14530</name>
</gene>
<reference evidence="7" key="1">
    <citation type="submission" date="2019-09" db="EMBL/GenBank/DDBJ databases">
        <title>Mumia zhuanghuii sp. nov. isolated from the intestinal contents of plateau pika (Ochotona curzoniae) in the Qinghai-Tibet plateau of China.</title>
        <authorList>
            <person name="Tian Z."/>
        </authorList>
    </citation>
    <scope>NUCLEOTIDE SEQUENCE [LARGE SCALE GENOMIC DNA]</scope>
    <source>
        <strain evidence="7">L-031</strain>
    </source>
</reference>
<dbReference type="InterPro" id="IPR010497">
    <property type="entry name" value="Epoxide_hydro_N"/>
</dbReference>
<sequence length="395" mass="43190">MEDHRVTPFRIRIHPDEVTDLRRRLDAARFPPELPGDEWSTGVPVAVLRDHVARWREHDWVATEERLNRLPQFTTEIDGQTVHFVHARSAVRGAVPLMLIHGWPGSFLEFEGLVGPLTDPAAHGGDSRDAFDVVIPSLPGFGFSTPLTGSGWSTRRIAAAFAELMTRLGYERFVVQGGDIGAAVAPEIGRVAPDRVIGVHVNGALGAFHPHVGEDALAAMPPVERDRMRRIGEFMQTELGYVAIQSTRPGLIGAMTADSPAGQLAWMLDKLQSWSHPPEQPATEVLGDEFVFADLSLYWFTASGGSSAYVGYAQGEGWGDDPVASGVPTAAIQFAHDIGIRAFAQECNRIVRWSEHSDRGGHFAALEEPELLVDDVRAFVRSLRPADGDEPHPGR</sequence>
<name>A0A5J6L6P3_9MICO</name>
<feature type="active site" description="Proton acceptor" evidence="4">
    <location>
        <position position="362"/>
    </location>
</feature>
<accession>A0A5J6L6P3</accession>
<feature type="active site" description="Proton donor" evidence="4">
    <location>
        <position position="312"/>
    </location>
</feature>
<dbReference type="SUPFAM" id="SSF53474">
    <property type="entry name" value="alpha/beta-Hydrolases"/>
    <property type="match status" value="1"/>
</dbReference>
<evidence type="ECO:0000256" key="2">
    <source>
        <dbReference type="ARBA" id="ARBA00022797"/>
    </source>
</evidence>
<dbReference type="Proteomes" id="UP000325516">
    <property type="component" value="Chromosome"/>
</dbReference>
<dbReference type="Gene3D" id="3.40.50.1820">
    <property type="entry name" value="alpha/beta hydrolase"/>
    <property type="match status" value="1"/>
</dbReference>
<dbReference type="PANTHER" id="PTHR21661:SF35">
    <property type="entry name" value="EPOXIDE HYDROLASE"/>
    <property type="match status" value="1"/>
</dbReference>